<keyword evidence="4 5" id="KW-0413">Isomerase</keyword>
<accession>A0A1B8H1K9</accession>
<dbReference type="PANTHER" id="PTHR47861:SF4">
    <property type="entry name" value="FKBP-TYPE 16 KDA PEPTIDYL-PROLYL CIS-TRANS ISOMERASE"/>
    <property type="match status" value="1"/>
</dbReference>
<comment type="similarity">
    <text evidence="2 6">Belongs to the FKBP-type PPIase family.</text>
</comment>
<comment type="catalytic activity">
    <reaction evidence="1 5 6">
        <text>[protein]-peptidylproline (omega=180) = [protein]-peptidylproline (omega=0)</text>
        <dbReference type="Rhea" id="RHEA:16237"/>
        <dbReference type="Rhea" id="RHEA-COMP:10747"/>
        <dbReference type="Rhea" id="RHEA-COMP:10748"/>
        <dbReference type="ChEBI" id="CHEBI:83833"/>
        <dbReference type="ChEBI" id="CHEBI:83834"/>
        <dbReference type="EC" id="5.2.1.8"/>
    </reaction>
</comment>
<evidence type="ECO:0000259" key="7">
    <source>
        <dbReference type="PROSITE" id="PS50059"/>
    </source>
</evidence>
<comment type="caution">
    <text evidence="8">The sequence shown here is derived from an EMBL/GenBank/DDBJ whole genome shotgun (WGS) entry which is preliminary data.</text>
</comment>
<feature type="domain" description="PPIase FKBP-type" evidence="7">
    <location>
        <begin position="6"/>
        <end position="106"/>
    </location>
</feature>
<proteinExistence type="inferred from homology"/>
<dbReference type="InterPro" id="IPR048261">
    <property type="entry name" value="SlpA/SlyD-like_ins_sf"/>
</dbReference>
<dbReference type="Gene3D" id="2.40.10.330">
    <property type="match status" value="1"/>
</dbReference>
<evidence type="ECO:0000256" key="5">
    <source>
        <dbReference type="PROSITE-ProRule" id="PRU00277"/>
    </source>
</evidence>
<evidence type="ECO:0000256" key="2">
    <source>
        <dbReference type="ARBA" id="ARBA00006577"/>
    </source>
</evidence>
<organism evidence="8 9">
    <name type="scientific">Morganella psychrotolerans</name>
    <dbReference type="NCBI Taxonomy" id="368603"/>
    <lineage>
        <taxon>Bacteria</taxon>
        <taxon>Pseudomonadati</taxon>
        <taxon>Pseudomonadota</taxon>
        <taxon>Gammaproteobacteria</taxon>
        <taxon>Enterobacterales</taxon>
        <taxon>Morganellaceae</taxon>
        <taxon>Morganella</taxon>
    </lineage>
</organism>
<dbReference type="Gene3D" id="3.10.50.40">
    <property type="match status" value="1"/>
</dbReference>
<dbReference type="InterPro" id="IPR046357">
    <property type="entry name" value="PPIase_dom_sf"/>
</dbReference>
<sequence>MQAEKHHSVLLDFTLKLADGSVADSTEAQGKPALFRLGDGSLSPELEQELLGLSAGDKKTFTLPGETIFGKPSPDLIQFFSPADFTETGLPETGTIMLFSAMNGSEMPGLVKSVSDESVEVDFNHPLSGQDITFDIIVREVTE</sequence>
<protein>
    <recommendedName>
        <fullName evidence="6">Peptidyl-prolyl cis-trans isomerase</fullName>
        <ecNumber evidence="6">5.2.1.8</ecNumber>
    </recommendedName>
</protein>
<dbReference type="SUPFAM" id="SSF54534">
    <property type="entry name" value="FKBP-like"/>
    <property type="match status" value="1"/>
</dbReference>
<dbReference type="STRING" id="368603.AYY16_15105"/>
<evidence type="ECO:0000256" key="3">
    <source>
        <dbReference type="ARBA" id="ARBA00023110"/>
    </source>
</evidence>
<dbReference type="PROSITE" id="PS50059">
    <property type="entry name" value="FKBP_PPIASE"/>
    <property type="match status" value="1"/>
</dbReference>
<evidence type="ECO:0000313" key="9">
    <source>
        <dbReference type="Proteomes" id="UP000092247"/>
    </source>
</evidence>
<dbReference type="Proteomes" id="UP000092247">
    <property type="component" value="Unassembled WGS sequence"/>
</dbReference>
<reference evidence="8 9" key="1">
    <citation type="submission" date="2016-06" db="EMBL/GenBank/DDBJ databases">
        <authorList>
            <person name="Kjaerup R.B."/>
            <person name="Dalgaard T.S."/>
            <person name="Juul-Madsen H.R."/>
        </authorList>
    </citation>
    <scope>NUCLEOTIDE SEQUENCE [LARGE SCALE GENOMIC DNA]</scope>
    <source>
        <strain evidence="8 9">GCSL-Mp3</strain>
    </source>
</reference>
<dbReference type="GO" id="GO:0003755">
    <property type="term" value="F:peptidyl-prolyl cis-trans isomerase activity"/>
    <property type="evidence" value="ECO:0007669"/>
    <property type="project" value="UniProtKB-UniRule"/>
</dbReference>
<name>A0A1B8H1K9_9GAMM</name>
<keyword evidence="3 5" id="KW-0697">Rotamase</keyword>
<dbReference type="InterPro" id="IPR001179">
    <property type="entry name" value="PPIase_FKBP_dom"/>
</dbReference>
<evidence type="ECO:0000256" key="1">
    <source>
        <dbReference type="ARBA" id="ARBA00000971"/>
    </source>
</evidence>
<evidence type="ECO:0000256" key="4">
    <source>
        <dbReference type="ARBA" id="ARBA00023235"/>
    </source>
</evidence>
<evidence type="ECO:0000256" key="6">
    <source>
        <dbReference type="RuleBase" id="RU003915"/>
    </source>
</evidence>
<dbReference type="PANTHER" id="PTHR47861">
    <property type="entry name" value="FKBP-TYPE PEPTIDYL-PROLYL CIS-TRANS ISOMERASE SLYD"/>
    <property type="match status" value="1"/>
</dbReference>
<gene>
    <name evidence="8" type="ORF">AYY17_11705</name>
</gene>
<dbReference type="RefSeq" id="WP_067426208.1">
    <property type="nucleotide sequence ID" value="NZ_LZEX01000044.1"/>
</dbReference>
<dbReference type="NCBIfam" id="NF011676">
    <property type="entry name" value="PRK15095.1"/>
    <property type="match status" value="1"/>
</dbReference>
<dbReference type="EC" id="5.2.1.8" evidence="6"/>
<dbReference type="Pfam" id="PF00254">
    <property type="entry name" value="FKBP_C"/>
    <property type="match status" value="1"/>
</dbReference>
<dbReference type="EMBL" id="LZEX01000044">
    <property type="protein sequence ID" value="OBU02956.1"/>
    <property type="molecule type" value="Genomic_DNA"/>
</dbReference>
<dbReference type="AlphaFoldDB" id="A0A1B8H1K9"/>
<evidence type="ECO:0000313" key="8">
    <source>
        <dbReference type="EMBL" id="OBU02956.1"/>
    </source>
</evidence>